<dbReference type="SFLD" id="SFLDS00003">
    <property type="entry name" value="Haloacid_Dehalogenase"/>
    <property type="match status" value="1"/>
</dbReference>
<reference evidence="4" key="1">
    <citation type="journal article" date="2020" name="mSystems">
        <title>Genome- and Community-Level Interaction Insights into Carbon Utilization and Element Cycling Functions of Hydrothermarchaeota in Hydrothermal Sediment.</title>
        <authorList>
            <person name="Zhou Z."/>
            <person name="Liu Y."/>
            <person name="Xu W."/>
            <person name="Pan J."/>
            <person name="Luo Z.H."/>
            <person name="Li M."/>
        </authorList>
    </citation>
    <scope>NUCLEOTIDE SEQUENCE [LARGE SCALE GENOMIC DNA]</scope>
    <source>
        <strain evidence="4">HyVt-577</strain>
    </source>
</reference>
<dbReference type="PANTHER" id="PTHR46470">
    <property type="entry name" value="N-ACYLNEURAMINATE-9-PHOSPHATASE"/>
    <property type="match status" value="1"/>
</dbReference>
<evidence type="ECO:0000313" key="4">
    <source>
        <dbReference type="EMBL" id="HGY56811.1"/>
    </source>
</evidence>
<accession>A0A7V4U2I3</accession>
<dbReference type="InterPro" id="IPR036412">
    <property type="entry name" value="HAD-like_sf"/>
</dbReference>
<name>A0A7V4U2I3_CALAY</name>
<evidence type="ECO:0000256" key="3">
    <source>
        <dbReference type="ARBA" id="ARBA00022842"/>
    </source>
</evidence>
<evidence type="ECO:0000256" key="1">
    <source>
        <dbReference type="ARBA" id="ARBA00022723"/>
    </source>
</evidence>
<dbReference type="Proteomes" id="UP000885779">
    <property type="component" value="Unassembled WGS sequence"/>
</dbReference>
<proteinExistence type="predicted"/>
<dbReference type="SUPFAM" id="SSF56784">
    <property type="entry name" value="HAD-like"/>
    <property type="match status" value="1"/>
</dbReference>
<dbReference type="EMBL" id="DRQG01000131">
    <property type="protein sequence ID" value="HGY56811.1"/>
    <property type="molecule type" value="Genomic_DNA"/>
</dbReference>
<dbReference type="Gene3D" id="3.40.50.1000">
    <property type="entry name" value="HAD superfamily/HAD-like"/>
    <property type="match status" value="1"/>
</dbReference>
<protein>
    <recommendedName>
        <fullName evidence="5">HAD family hydrolase</fullName>
    </recommendedName>
</protein>
<sequence>MRDLKYKIKQIIFDADDTLWENNIYYVQASNDFFDLIEEGGFPREDIIKAFDDLELKVVRERGYGSHNFVYILEELFRQFTKRSKNPLDRQRLEEIIRRFKAHPVNKPNLFEQVIETLKYLNHHYHLFILTKGEYNEQEGKIIRAGVADLVEKYFILPEKNDRAYLKLIEENGWKPEETCMVGNSPKSDINPALRAGMYAIYIPYTDTWKLDDEPIEDENGKLLVVERFSDLKNIF</sequence>
<dbReference type="Pfam" id="PF13419">
    <property type="entry name" value="HAD_2"/>
    <property type="match status" value="1"/>
</dbReference>
<comment type="caution">
    <text evidence="4">The sequence shown here is derived from an EMBL/GenBank/DDBJ whole genome shotgun (WGS) entry which is preliminary data.</text>
</comment>
<keyword evidence="3" id="KW-0460">Magnesium</keyword>
<dbReference type="InterPro" id="IPR023214">
    <property type="entry name" value="HAD_sf"/>
</dbReference>
<organism evidence="4">
    <name type="scientific">Caldithrix abyssi</name>
    <dbReference type="NCBI Taxonomy" id="187145"/>
    <lineage>
        <taxon>Bacteria</taxon>
        <taxon>Pseudomonadati</taxon>
        <taxon>Calditrichota</taxon>
        <taxon>Calditrichia</taxon>
        <taxon>Calditrichales</taxon>
        <taxon>Calditrichaceae</taxon>
        <taxon>Caldithrix</taxon>
    </lineage>
</organism>
<gene>
    <name evidence="4" type="ORF">ENK44_13980</name>
</gene>
<dbReference type="SFLD" id="SFLDG01129">
    <property type="entry name" value="C1.5:_HAD__Beta-PGM__Phosphata"/>
    <property type="match status" value="1"/>
</dbReference>
<keyword evidence="1" id="KW-0479">Metal-binding</keyword>
<evidence type="ECO:0008006" key="5">
    <source>
        <dbReference type="Google" id="ProtNLM"/>
    </source>
</evidence>
<dbReference type="GO" id="GO:0016791">
    <property type="term" value="F:phosphatase activity"/>
    <property type="evidence" value="ECO:0007669"/>
    <property type="project" value="TreeGrafter"/>
</dbReference>
<dbReference type="PANTHER" id="PTHR46470:SF2">
    <property type="entry name" value="GLYCERALDEHYDE 3-PHOSPHATE PHOSPHATASE"/>
    <property type="match status" value="1"/>
</dbReference>
<dbReference type="AlphaFoldDB" id="A0A7V4U2I3"/>
<dbReference type="InterPro" id="IPR051400">
    <property type="entry name" value="HAD-like_hydrolase"/>
</dbReference>
<dbReference type="InterPro" id="IPR041492">
    <property type="entry name" value="HAD_2"/>
</dbReference>
<dbReference type="InterPro" id="IPR023198">
    <property type="entry name" value="PGP-like_dom2"/>
</dbReference>
<dbReference type="Gene3D" id="1.10.150.240">
    <property type="entry name" value="Putative phosphatase, domain 2"/>
    <property type="match status" value="1"/>
</dbReference>
<dbReference type="GO" id="GO:0046872">
    <property type="term" value="F:metal ion binding"/>
    <property type="evidence" value="ECO:0007669"/>
    <property type="project" value="UniProtKB-KW"/>
</dbReference>
<evidence type="ECO:0000256" key="2">
    <source>
        <dbReference type="ARBA" id="ARBA00022801"/>
    </source>
</evidence>
<keyword evidence="2" id="KW-0378">Hydrolase</keyword>